<dbReference type="Pfam" id="PF01025">
    <property type="entry name" value="GrpE"/>
    <property type="match status" value="1"/>
</dbReference>
<organism evidence="14 15">
    <name type="scientific">Candidatus Tenderia electrophaga</name>
    <dbReference type="NCBI Taxonomy" id="1748243"/>
    <lineage>
        <taxon>Bacteria</taxon>
        <taxon>Pseudomonadati</taxon>
        <taxon>Pseudomonadota</taxon>
        <taxon>Gammaproteobacteria</taxon>
        <taxon>Candidatus Tenderiales</taxon>
        <taxon>Candidatus Tenderiaceae</taxon>
        <taxon>Candidatus Tenderia</taxon>
    </lineage>
</organism>
<evidence type="ECO:0000256" key="5">
    <source>
        <dbReference type="ARBA" id="ARBA00023016"/>
    </source>
</evidence>
<dbReference type="Gene3D" id="2.30.22.10">
    <property type="entry name" value="Head domain of nucleotide exchange factor GrpE"/>
    <property type="match status" value="1"/>
</dbReference>
<dbReference type="CDD" id="cd00446">
    <property type="entry name" value="GrpE"/>
    <property type="match status" value="1"/>
</dbReference>
<reference evidence="14" key="1">
    <citation type="submission" date="2015-10" db="EMBL/GenBank/DDBJ databases">
        <title>Description of Candidatus Tenderia electrophaga gen. nov, sp. nov., an Uncultivated Electroautotroph from a Biocathode Enrichment.</title>
        <authorList>
            <person name="Eddie B.J."/>
            <person name="Malanoski A.P."/>
            <person name="Wang Z."/>
            <person name="Hall R.J."/>
            <person name="Oh S.D."/>
            <person name="Heiner C."/>
            <person name="Lin B."/>
            <person name="Strycharz-Glaven S.M."/>
        </authorList>
    </citation>
    <scope>NUCLEOTIDE SEQUENCE [LARGE SCALE GENOMIC DNA]</scope>
    <source>
        <strain evidence="14">NRL1</strain>
    </source>
</reference>
<dbReference type="NCBIfam" id="NF010738">
    <property type="entry name" value="PRK14140.1"/>
    <property type="match status" value="1"/>
</dbReference>
<dbReference type="GO" id="GO:0051082">
    <property type="term" value="F:unfolded protein binding"/>
    <property type="evidence" value="ECO:0007669"/>
    <property type="project" value="TreeGrafter"/>
</dbReference>
<feature type="region of interest" description="Disordered" evidence="13">
    <location>
        <begin position="198"/>
        <end position="222"/>
    </location>
</feature>
<gene>
    <name evidence="10" type="primary">grpE</name>
    <name evidence="14" type="ORF">Tel_06185</name>
</gene>
<dbReference type="STRING" id="1748243.Tel_06185"/>
<comment type="subcellular location">
    <subcellularLocation>
        <location evidence="1 10">Cytoplasm</location>
    </subcellularLocation>
</comment>
<feature type="compositionally biased region" description="Basic and acidic residues" evidence="13">
    <location>
        <begin position="1"/>
        <end position="17"/>
    </location>
</feature>
<dbReference type="Gene3D" id="3.90.20.20">
    <property type="match status" value="1"/>
</dbReference>
<feature type="region of interest" description="Disordered" evidence="13">
    <location>
        <begin position="1"/>
        <end position="49"/>
    </location>
</feature>
<dbReference type="AlphaFoldDB" id="A0A0S2TCB5"/>
<proteinExistence type="inferred from homology"/>
<dbReference type="PRINTS" id="PR00773">
    <property type="entry name" value="GRPEPROTEIN"/>
</dbReference>
<dbReference type="SUPFAM" id="SSF58014">
    <property type="entry name" value="Coiled-coil domain of nucleotide exchange factor GrpE"/>
    <property type="match status" value="1"/>
</dbReference>
<feature type="compositionally biased region" description="Low complexity" evidence="13">
    <location>
        <begin position="22"/>
        <end position="49"/>
    </location>
</feature>
<dbReference type="PROSITE" id="PS01071">
    <property type="entry name" value="GRPE"/>
    <property type="match status" value="1"/>
</dbReference>
<comment type="similarity">
    <text evidence="2 10 12">Belongs to the GrpE family.</text>
</comment>
<dbReference type="NCBIfam" id="NF010737">
    <property type="entry name" value="PRK14139.1"/>
    <property type="match status" value="1"/>
</dbReference>
<evidence type="ECO:0000256" key="11">
    <source>
        <dbReference type="RuleBase" id="RU000639"/>
    </source>
</evidence>
<evidence type="ECO:0000256" key="12">
    <source>
        <dbReference type="RuleBase" id="RU004478"/>
    </source>
</evidence>
<evidence type="ECO:0000313" key="15">
    <source>
        <dbReference type="Proteomes" id="UP000055136"/>
    </source>
</evidence>
<evidence type="ECO:0000256" key="2">
    <source>
        <dbReference type="ARBA" id="ARBA00009054"/>
    </source>
</evidence>
<keyword evidence="5 10" id="KW-0346">Stress response</keyword>
<dbReference type="EMBL" id="CP013099">
    <property type="protein sequence ID" value="ALP52775.1"/>
    <property type="molecule type" value="Genomic_DNA"/>
</dbReference>
<dbReference type="PANTHER" id="PTHR21237:SF23">
    <property type="entry name" value="GRPE PROTEIN HOMOLOG, MITOCHONDRIAL"/>
    <property type="match status" value="1"/>
</dbReference>
<dbReference type="InterPro" id="IPR009012">
    <property type="entry name" value="GrpE_head"/>
</dbReference>
<name>A0A0S2TCB5_9GAMM</name>
<dbReference type="PANTHER" id="PTHR21237">
    <property type="entry name" value="GRPE PROTEIN"/>
    <property type="match status" value="1"/>
</dbReference>
<keyword evidence="15" id="KW-1185">Reference proteome</keyword>
<dbReference type="GO" id="GO:0042803">
    <property type="term" value="F:protein homodimerization activity"/>
    <property type="evidence" value="ECO:0007669"/>
    <property type="project" value="InterPro"/>
</dbReference>
<dbReference type="FunFam" id="2.30.22.10:FF:000001">
    <property type="entry name" value="Protein GrpE"/>
    <property type="match status" value="1"/>
</dbReference>
<evidence type="ECO:0000256" key="1">
    <source>
        <dbReference type="ARBA" id="ARBA00004496"/>
    </source>
</evidence>
<dbReference type="GO" id="GO:0005829">
    <property type="term" value="C:cytosol"/>
    <property type="evidence" value="ECO:0007669"/>
    <property type="project" value="TreeGrafter"/>
</dbReference>
<dbReference type="InterPro" id="IPR000740">
    <property type="entry name" value="GrpE"/>
</dbReference>
<evidence type="ECO:0000313" key="14">
    <source>
        <dbReference type="EMBL" id="ALP52775.1"/>
    </source>
</evidence>
<comment type="subunit">
    <text evidence="3 10">Homodimer.</text>
</comment>
<dbReference type="Proteomes" id="UP000055136">
    <property type="component" value="Chromosome"/>
</dbReference>
<evidence type="ECO:0000256" key="9">
    <source>
        <dbReference type="ARBA" id="ARBA00076414"/>
    </source>
</evidence>
<accession>A0A0S2TCB5</accession>
<dbReference type="NCBIfam" id="NF010748">
    <property type="entry name" value="PRK14150.1"/>
    <property type="match status" value="1"/>
</dbReference>
<dbReference type="GO" id="GO:0051087">
    <property type="term" value="F:protein-folding chaperone binding"/>
    <property type="evidence" value="ECO:0007669"/>
    <property type="project" value="InterPro"/>
</dbReference>
<comment type="function">
    <text evidence="7 10 11">Participates actively in the response to hyperosmotic and heat shock by preventing the aggregation of stress-denatured proteins, in association with DnaK and GrpE. It is the nucleotide exchange factor for DnaK and may function as a thermosensor. Unfolded proteins bind initially to DnaJ; upon interaction with the DnaJ-bound protein, DnaK hydrolyzes its bound ATP, resulting in the formation of a stable complex. GrpE releases ADP from DnaK; ATP binding to DnaK triggers the release of the substrate protein, thus completing the reaction cycle. Several rounds of ATP-dependent interactions between DnaJ, DnaK and GrpE are required for fully efficient folding.</text>
</comment>
<dbReference type="GO" id="GO:0006457">
    <property type="term" value="P:protein folding"/>
    <property type="evidence" value="ECO:0007669"/>
    <property type="project" value="InterPro"/>
</dbReference>
<evidence type="ECO:0000256" key="8">
    <source>
        <dbReference type="ARBA" id="ARBA00072274"/>
    </source>
</evidence>
<evidence type="ECO:0000256" key="7">
    <source>
        <dbReference type="ARBA" id="ARBA00053401"/>
    </source>
</evidence>
<protein>
    <recommendedName>
        <fullName evidence="8 10">Protein GrpE</fullName>
    </recommendedName>
    <alternativeName>
        <fullName evidence="9 10">HSP-70 cofactor</fullName>
    </alternativeName>
</protein>
<dbReference type="SUPFAM" id="SSF51064">
    <property type="entry name" value="Head domain of nucleotide exchange factor GrpE"/>
    <property type="match status" value="1"/>
</dbReference>
<dbReference type="HAMAP" id="MF_01151">
    <property type="entry name" value="GrpE"/>
    <property type="match status" value="1"/>
</dbReference>
<evidence type="ECO:0000256" key="3">
    <source>
        <dbReference type="ARBA" id="ARBA00011738"/>
    </source>
</evidence>
<dbReference type="GO" id="GO:0000774">
    <property type="term" value="F:adenyl-nucleotide exchange factor activity"/>
    <property type="evidence" value="ECO:0007669"/>
    <property type="project" value="InterPro"/>
</dbReference>
<keyword evidence="6 10" id="KW-0143">Chaperone</keyword>
<keyword evidence="4 10" id="KW-0963">Cytoplasm</keyword>
<dbReference type="InterPro" id="IPR013805">
    <property type="entry name" value="GrpE_CC"/>
</dbReference>
<dbReference type="KEGG" id="tee:Tel_06185"/>
<evidence type="ECO:0000256" key="13">
    <source>
        <dbReference type="SAM" id="MobiDB-lite"/>
    </source>
</evidence>
<evidence type="ECO:0000256" key="6">
    <source>
        <dbReference type="ARBA" id="ARBA00023186"/>
    </source>
</evidence>
<sequence>MTKKHQENNQAEAHEQPEAEVLPPQEAQTEAPPEGEQAAQEAAASEALTQQLQEAQLKATEHWEHVLRLQAELENVRRRAERDVQGAHKYALEKFVNELLPVKDSLELGEAAAQVEETDLNKVREGIELTLKMMGDVMGKFGVTEINPAGQPFNPDLHQAMSMQDVPDAKPNTVVTVYQKGYQLNDRLVRPAMVVVASSNSGSDTPPGGGNGNNGNNIDEMA</sequence>
<evidence type="ECO:0000256" key="4">
    <source>
        <dbReference type="ARBA" id="ARBA00022490"/>
    </source>
</evidence>
<evidence type="ECO:0000256" key="10">
    <source>
        <dbReference type="HAMAP-Rule" id="MF_01151"/>
    </source>
</evidence>